<dbReference type="InterPro" id="IPR015424">
    <property type="entry name" value="PyrdxlP-dep_Trfase"/>
</dbReference>
<feature type="region of interest" description="Disordered" evidence="6">
    <location>
        <begin position="541"/>
        <end position="592"/>
    </location>
</feature>
<evidence type="ECO:0000256" key="4">
    <source>
        <dbReference type="ARBA" id="ARBA00023239"/>
    </source>
</evidence>
<feature type="region of interest" description="Disordered" evidence="6">
    <location>
        <begin position="1"/>
        <end position="46"/>
    </location>
</feature>
<comment type="similarity">
    <text evidence="2">Belongs to the group II decarboxylase family.</text>
</comment>
<dbReference type="GO" id="GO:0019752">
    <property type="term" value="P:carboxylic acid metabolic process"/>
    <property type="evidence" value="ECO:0007669"/>
    <property type="project" value="InterPro"/>
</dbReference>
<dbReference type="Gene3D" id="3.40.640.10">
    <property type="entry name" value="Type I PLP-dependent aspartate aminotransferase-like (Major domain)"/>
    <property type="match status" value="1"/>
</dbReference>
<keyword evidence="3 5" id="KW-0663">Pyridoxal phosphate</keyword>
<dbReference type="GO" id="GO:0016831">
    <property type="term" value="F:carboxy-lyase activity"/>
    <property type="evidence" value="ECO:0007669"/>
    <property type="project" value="InterPro"/>
</dbReference>
<keyword evidence="4" id="KW-0456">Lyase</keyword>
<reference evidence="7 8" key="1">
    <citation type="submission" date="2019-07" db="EMBL/GenBank/DDBJ databases">
        <title>Rhodotorula toruloides NBRC10032 genome sequencing.</title>
        <authorList>
            <person name="Shida Y."/>
            <person name="Takaku H."/>
            <person name="Ogasawara W."/>
            <person name="Mori K."/>
        </authorList>
    </citation>
    <scope>NUCLEOTIDE SEQUENCE [LARGE SCALE GENOMIC DNA]</scope>
    <source>
        <strain evidence="7 8">NBRC10032</strain>
    </source>
</reference>
<dbReference type="GO" id="GO:0005737">
    <property type="term" value="C:cytoplasm"/>
    <property type="evidence" value="ECO:0007669"/>
    <property type="project" value="TreeGrafter"/>
</dbReference>
<comment type="caution">
    <text evidence="7">The sequence shown here is derived from an EMBL/GenBank/DDBJ whole genome shotgun (WGS) entry which is preliminary data.</text>
</comment>
<dbReference type="InterPro" id="IPR010977">
    <property type="entry name" value="Aromatic_deC"/>
</dbReference>
<dbReference type="EMBL" id="BJWK01000017">
    <property type="protein sequence ID" value="GEM11905.1"/>
    <property type="molecule type" value="Genomic_DNA"/>
</dbReference>
<organism evidence="7 8">
    <name type="scientific">Rhodotorula toruloides</name>
    <name type="common">Yeast</name>
    <name type="synonym">Rhodosporidium toruloides</name>
    <dbReference type="NCBI Taxonomy" id="5286"/>
    <lineage>
        <taxon>Eukaryota</taxon>
        <taxon>Fungi</taxon>
        <taxon>Dikarya</taxon>
        <taxon>Basidiomycota</taxon>
        <taxon>Pucciniomycotina</taxon>
        <taxon>Microbotryomycetes</taxon>
        <taxon>Sporidiobolales</taxon>
        <taxon>Sporidiobolaceae</taxon>
        <taxon>Rhodotorula</taxon>
    </lineage>
</organism>
<dbReference type="CDD" id="cd19873">
    <property type="entry name" value="DSRM_MRPL3_like"/>
    <property type="match status" value="1"/>
</dbReference>
<evidence type="ECO:0000256" key="5">
    <source>
        <dbReference type="PIRSR" id="PIRSR602129-50"/>
    </source>
</evidence>
<comment type="cofactor">
    <cofactor evidence="1 5">
        <name>pyridoxal 5'-phosphate</name>
        <dbReference type="ChEBI" id="CHEBI:597326"/>
    </cofactor>
</comment>
<dbReference type="GO" id="GO:0004525">
    <property type="term" value="F:ribonuclease III activity"/>
    <property type="evidence" value="ECO:0007669"/>
    <property type="project" value="InterPro"/>
</dbReference>
<dbReference type="PANTHER" id="PTHR11999:SF165">
    <property type="entry name" value="DECARBOXYLASE, PUTATIVE (AFU_ORTHOLOGUE AFUA_2G04980)-RELATED"/>
    <property type="match status" value="1"/>
</dbReference>
<feature type="modified residue" description="N6-(pyridoxal phosphate)lysine" evidence="5">
    <location>
        <position position="344"/>
    </location>
</feature>
<evidence type="ECO:0000313" key="7">
    <source>
        <dbReference type="EMBL" id="GEM11905.1"/>
    </source>
</evidence>
<dbReference type="InterPro" id="IPR015422">
    <property type="entry name" value="PyrdxlP-dep_Trfase_small"/>
</dbReference>
<proteinExistence type="inferred from homology"/>
<dbReference type="GO" id="GO:0006396">
    <property type="term" value="P:RNA processing"/>
    <property type="evidence" value="ECO:0007669"/>
    <property type="project" value="InterPro"/>
</dbReference>
<dbReference type="SUPFAM" id="SSF53383">
    <property type="entry name" value="PLP-dependent transferases"/>
    <property type="match status" value="1"/>
</dbReference>
<dbReference type="SUPFAM" id="SSF69065">
    <property type="entry name" value="RNase III domain-like"/>
    <property type="match status" value="1"/>
</dbReference>
<evidence type="ECO:0000256" key="3">
    <source>
        <dbReference type="ARBA" id="ARBA00022898"/>
    </source>
</evidence>
<dbReference type="AlphaFoldDB" id="A0A511KPN8"/>
<evidence type="ECO:0000256" key="1">
    <source>
        <dbReference type="ARBA" id="ARBA00001933"/>
    </source>
</evidence>
<keyword evidence="7" id="KW-0687">Ribonucleoprotein</keyword>
<dbReference type="SUPFAM" id="SSF54768">
    <property type="entry name" value="dsRNA-binding domain-like"/>
    <property type="match status" value="1"/>
</dbReference>
<gene>
    <name evidence="7" type="ORF">Rt10032_c17g5922</name>
</gene>
<dbReference type="Proteomes" id="UP000321518">
    <property type="component" value="Unassembled WGS sequence"/>
</dbReference>
<feature type="compositionally biased region" description="Pro residues" evidence="6">
    <location>
        <begin position="21"/>
        <end position="38"/>
    </location>
</feature>
<evidence type="ECO:0000256" key="6">
    <source>
        <dbReference type="SAM" id="MobiDB-lite"/>
    </source>
</evidence>
<evidence type="ECO:0000256" key="2">
    <source>
        <dbReference type="ARBA" id="ARBA00009533"/>
    </source>
</evidence>
<dbReference type="Gene3D" id="1.10.1520.10">
    <property type="entry name" value="Ribonuclease III domain"/>
    <property type="match status" value="1"/>
</dbReference>
<dbReference type="InterPro" id="IPR044443">
    <property type="entry name" value="Ribosomal_mL44_DSRM_fung"/>
</dbReference>
<protein>
    <submittedName>
        <fullName evidence="7">60S ribosomal protein l3</fullName>
    </submittedName>
</protein>
<dbReference type="PANTHER" id="PTHR11999">
    <property type="entry name" value="GROUP II PYRIDOXAL-5-PHOSPHATE DECARBOXYLASE"/>
    <property type="match status" value="1"/>
</dbReference>
<dbReference type="InterPro" id="IPR021115">
    <property type="entry name" value="Pyridoxal-P_BS"/>
</dbReference>
<feature type="compositionally biased region" description="Low complexity" evidence="6">
    <location>
        <begin position="575"/>
        <end position="585"/>
    </location>
</feature>
<feature type="region of interest" description="Disordered" evidence="6">
    <location>
        <begin position="805"/>
        <end position="824"/>
    </location>
</feature>
<dbReference type="InterPro" id="IPR002129">
    <property type="entry name" value="PyrdxlP-dep_de-COase"/>
</dbReference>
<dbReference type="GO" id="GO:0005840">
    <property type="term" value="C:ribosome"/>
    <property type="evidence" value="ECO:0007669"/>
    <property type="project" value="UniProtKB-KW"/>
</dbReference>
<feature type="compositionally biased region" description="Low complexity" evidence="6">
    <location>
        <begin position="544"/>
        <end position="560"/>
    </location>
</feature>
<dbReference type="InterPro" id="IPR036389">
    <property type="entry name" value="RNase_III_sf"/>
</dbReference>
<dbReference type="Gene3D" id="3.30.160.20">
    <property type="match status" value="1"/>
</dbReference>
<dbReference type="GO" id="GO:0030170">
    <property type="term" value="F:pyridoxal phosphate binding"/>
    <property type="evidence" value="ECO:0007669"/>
    <property type="project" value="InterPro"/>
</dbReference>
<dbReference type="OrthoDB" id="2161780at2759"/>
<dbReference type="Gene3D" id="3.90.1150.10">
    <property type="entry name" value="Aspartate Aminotransferase, domain 1"/>
    <property type="match status" value="1"/>
</dbReference>
<evidence type="ECO:0000313" key="8">
    <source>
        <dbReference type="Proteomes" id="UP000321518"/>
    </source>
</evidence>
<dbReference type="GO" id="GO:0003725">
    <property type="term" value="F:double-stranded RNA binding"/>
    <property type="evidence" value="ECO:0007669"/>
    <property type="project" value="InterPro"/>
</dbReference>
<dbReference type="PROSITE" id="PS00392">
    <property type="entry name" value="DDC_GAD_HDC_YDC"/>
    <property type="match status" value="1"/>
</dbReference>
<name>A0A511KPN8_RHOTO</name>
<accession>A0A511KPN8</accession>
<dbReference type="Pfam" id="PF00282">
    <property type="entry name" value="Pyridoxal_deC"/>
    <property type="match status" value="1"/>
</dbReference>
<dbReference type="InterPro" id="IPR015421">
    <property type="entry name" value="PyrdxlP-dep_Trfase_major"/>
</dbReference>
<sequence length="1008" mass="107946">MDTLAPSPPGLESERISYGESPPPLPPSPTDPRSPVPDRPSHRTQLARVHAHLSQRIDHLASLPAQATKKAIERGLQQSARDLPAEGKGLQATITHLLDDIAPGLMPGQAGPRCFGLVIGGVTPAAQIADQLVGAYDPCVQVHWPESTLSVAIESRTISYLLQLLSLPSSTFTQNTLTTGATASNVLGLALGRDFSVASVKAAQGFERWSVSEDGMGGVQVDVFVVDAHASVRKAAALVGLGRKSVVECAKEGELGLFDLERLEERLTSNWEIGRASIVSVSFGEVNTGYINPQTPSLRTLCNRFHAWLHLDAAFSAFATLSPLFAHYKPHLALADSITSDAHKWLNVPYDCGLFFARPREVTAGEGEGRMVGLWEVTGPGKAGGPAYLAQMASEKGSEEVEYPFIDESKTLPSPLFMGIENSRRFRALPLYASLLSLGSLGYTSLITRNILFAHRFSAFLSSHPGYKLLTPPSAPPTPESLAEEPWSYRTSNIVLFGLSLSPKHTPERFLAHRDPNSLLLNELNESGRTFWTGTVWRGQSGVRSRPLSTSSTSRARPAIAPRPPIPAEVRRSSRSLPSSTLSDPDGADTESPVDTAAIEAHAGNIKSVETHTFELPPLTQGQLSLLYAYTNPPPESALTAFANRIAIPDPKTGEPLSLASDLAIVEQALIHESFWDGVRALQDVLPLAPANNPTRRYTNFHDIRLSDSPTTSEVHAHNGSLAALGNSLLGTFATELVLESFPNLPTRATKAAVTLYVGPKSLAAVAGHLWGVGPSRLEKALVGHEPPPRPSKKDLAYGHLVEGRGGARKLGPETGAKETAGGPGLIRWNRKPTTPTKDAVLFEDAMASVARAVVGAIYQKHGFVAARAFAHAHFLARLAPPPSTTLASPSAATDLTPLLKFTQPTKVLAASLAQYNLPPLRHALLKETGRLSAHPIFVSGVFSGDVKLGEGFGSSIRMSEFRASEDAMRRVYLGGGRQKGGLPSDGAMFEGWTNADGWTEVDIESRS</sequence>
<keyword evidence="7" id="KW-0689">Ribosomal protein</keyword>